<evidence type="ECO:0000256" key="2">
    <source>
        <dbReference type="ARBA" id="ARBA00022801"/>
    </source>
</evidence>
<feature type="domain" description="Exonuclease" evidence="4">
    <location>
        <begin position="32"/>
        <end position="205"/>
    </location>
</feature>
<evidence type="ECO:0000256" key="1">
    <source>
        <dbReference type="ARBA" id="ARBA00022722"/>
    </source>
</evidence>
<dbReference type="GO" id="GO:0003676">
    <property type="term" value="F:nucleic acid binding"/>
    <property type="evidence" value="ECO:0007669"/>
    <property type="project" value="InterPro"/>
</dbReference>
<keyword evidence="2" id="KW-0378">Hydrolase</keyword>
<dbReference type="SMART" id="SM00479">
    <property type="entry name" value="EXOIII"/>
    <property type="match status" value="1"/>
</dbReference>
<evidence type="ECO:0000259" key="4">
    <source>
        <dbReference type="SMART" id="SM00479"/>
    </source>
</evidence>
<keyword evidence="3" id="KW-0269">Exonuclease</keyword>
<evidence type="ECO:0000313" key="5">
    <source>
        <dbReference type="EMBL" id="AMJ99731.1"/>
    </source>
</evidence>
<dbReference type="PANTHER" id="PTHR30231:SF4">
    <property type="entry name" value="PROTEIN NEN2"/>
    <property type="match status" value="1"/>
</dbReference>
<evidence type="ECO:0000313" key="6">
    <source>
        <dbReference type="Proteomes" id="UP000063991"/>
    </source>
</evidence>
<accession>A0A126Q3C8</accession>
<dbReference type="CDD" id="cd06127">
    <property type="entry name" value="DEDDh"/>
    <property type="match status" value="1"/>
</dbReference>
<dbReference type="AlphaFoldDB" id="A0A126Q3C8"/>
<proteinExistence type="predicted"/>
<dbReference type="SUPFAM" id="SSF53098">
    <property type="entry name" value="Ribonuclease H-like"/>
    <property type="match status" value="1"/>
</dbReference>
<keyword evidence="1" id="KW-0540">Nuclease</keyword>
<evidence type="ECO:0000256" key="3">
    <source>
        <dbReference type="ARBA" id="ARBA00022839"/>
    </source>
</evidence>
<dbReference type="EMBL" id="CP014323">
    <property type="protein sequence ID" value="AMJ99731.1"/>
    <property type="molecule type" value="Genomic_DNA"/>
</dbReference>
<dbReference type="Pfam" id="PF00929">
    <property type="entry name" value="RNase_T"/>
    <property type="match status" value="1"/>
</dbReference>
<dbReference type="Gene3D" id="3.30.420.10">
    <property type="entry name" value="Ribonuclease H-like superfamily/Ribonuclease H"/>
    <property type="match status" value="1"/>
</dbReference>
<reference evidence="5 6" key="1">
    <citation type="submission" date="2015-12" db="EMBL/GenBank/DDBJ databases">
        <authorList>
            <person name="Shamseldin A."/>
            <person name="Moawad H."/>
            <person name="Abd El-Rahim W.M."/>
            <person name="Sadowsky M.J."/>
        </authorList>
    </citation>
    <scope>NUCLEOTIDE SEQUENCE [LARGE SCALE GENOMIC DNA]</scope>
    <source>
        <strain evidence="5 6">D7</strain>
    </source>
</reference>
<dbReference type="OrthoDB" id="5497329at2"/>
<organism evidence="5 6">
    <name type="scientific">Alteromonas macleodii</name>
    <name type="common">Pseudoalteromonas macleodii</name>
    <dbReference type="NCBI Taxonomy" id="28108"/>
    <lineage>
        <taxon>Bacteria</taxon>
        <taxon>Pseudomonadati</taxon>
        <taxon>Pseudomonadota</taxon>
        <taxon>Gammaproteobacteria</taxon>
        <taxon>Alteromonadales</taxon>
        <taxon>Alteromonadaceae</taxon>
        <taxon>Alteromonas/Salinimonas group</taxon>
        <taxon>Alteromonas</taxon>
    </lineage>
</organism>
<dbReference type="GO" id="GO:0008408">
    <property type="term" value="F:3'-5' exonuclease activity"/>
    <property type="evidence" value="ECO:0007669"/>
    <property type="project" value="TreeGrafter"/>
</dbReference>
<dbReference type="RefSeq" id="WP_039231290.1">
    <property type="nucleotide sequence ID" value="NZ_CP014323.1"/>
</dbReference>
<dbReference type="Proteomes" id="UP000063991">
    <property type="component" value="Chromosome"/>
</dbReference>
<dbReference type="GO" id="GO:0005829">
    <property type="term" value="C:cytosol"/>
    <property type="evidence" value="ECO:0007669"/>
    <property type="project" value="TreeGrafter"/>
</dbReference>
<dbReference type="GO" id="GO:0006259">
    <property type="term" value="P:DNA metabolic process"/>
    <property type="evidence" value="ECO:0007669"/>
    <property type="project" value="UniProtKB-ARBA"/>
</dbReference>
<protein>
    <submittedName>
        <fullName evidence="5">DNA polymerase III subunit epsilon</fullName>
    </submittedName>
</protein>
<sequence length="229" mass="24945">MITRIIEACASVLFGNRQFRKSLRDKTLGDTPLASVDLELTSLDPVTTQITSIGYVSGSAGKIALSSSGYHVINTSADLGQSPVIHGLTLDILQQGEGLADAINSLLPLLKTHVLIFHNARLDLMALDSAFKRCGLPQMEVLYIDTLQLALYQLNKQHQVLPSNSATLTVCRQRLDLPAFPEHNALDDALATMQLFYAQLNELGITLENSLESLAHTNAVGRFRLGVLH</sequence>
<gene>
    <name evidence="5" type="ORF">AVL55_17160</name>
</gene>
<name>A0A126Q3C8_ALTMA</name>
<dbReference type="InterPro" id="IPR012337">
    <property type="entry name" value="RNaseH-like_sf"/>
</dbReference>
<dbReference type="PANTHER" id="PTHR30231">
    <property type="entry name" value="DNA POLYMERASE III SUBUNIT EPSILON"/>
    <property type="match status" value="1"/>
</dbReference>
<dbReference type="InterPro" id="IPR036397">
    <property type="entry name" value="RNaseH_sf"/>
</dbReference>
<dbReference type="InterPro" id="IPR013520">
    <property type="entry name" value="Ribonucl_H"/>
</dbReference>